<dbReference type="GO" id="GO:0032259">
    <property type="term" value="P:methylation"/>
    <property type="evidence" value="ECO:0007669"/>
    <property type="project" value="UniProtKB-KW"/>
</dbReference>
<dbReference type="EC" id="2.1.1.-" evidence="2"/>
<keyword evidence="3" id="KW-1185">Reference proteome</keyword>
<evidence type="ECO:0000313" key="3">
    <source>
        <dbReference type="Proteomes" id="UP001595816"/>
    </source>
</evidence>
<organism evidence="2 3">
    <name type="scientific">Hamadaea flava</name>
    <dbReference type="NCBI Taxonomy" id="1742688"/>
    <lineage>
        <taxon>Bacteria</taxon>
        <taxon>Bacillati</taxon>
        <taxon>Actinomycetota</taxon>
        <taxon>Actinomycetes</taxon>
        <taxon>Micromonosporales</taxon>
        <taxon>Micromonosporaceae</taxon>
        <taxon>Hamadaea</taxon>
    </lineage>
</organism>
<dbReference type="GO" id="GO:0008168">
    <property type="term" value="F:methyltransferase activity"/>
    <property type="evidence" value="ECO:0007669"/>
    <property type="project" value="UniProtKB-KW"/>
</dbReference>
<dbReference type="InterPro" id="IPR029063">
    <property type="entry name" value="SAM-dependent_MTases_sf"/>
</dbReference>
<dbReference type="Gene3D" id="3.40.50.150">
    <property type="entry name" value="Vaccinia Virus protein VP39"/>
    <property type="match status" value="1"/>
</dbReference>
<evidence type="ECO:0000259" key="1">
    <source>
        <dbReference type="Pfam" id="PF13649"/>
    </source>
</evidence>
<keyword evidence="2" id="KW-0808">Transferase</keyword>
<feature type="domain" description="Methyltransferase" evidence="1">
    <location>
        <begin position="39"/>
        <end position="132"/>
    </location>
</feature>
<gene>
    <name evidence="2" type="ORF">ACFOZ4_39510</name>
</gene>
<comment type="caution">
    <text evidence="2">The sequence shown here is derived from an EMBL/GenBank/DDBJ whole genome shotgun (WGS) entry which is preliminary data.</text>
</comment>
<dbReference type="Pfam" id="PF13649">
    <property type="entry name" value="Methyltransf_25"/>
    <property type="match status" value="1"/>
</dbReference>
<sequence length="246" mass="26513">MNDLDGPGRYQYMSFNAPLSEAHADAIAARLAYARPADVLDIGCGWGELMLRVLDRTPRAVGMGVDTDEELLARGSAAAAQRGLDERVTFINTPGVSVGQQADLVICVGASHAFGGHAAALTTLLQHVRPGGRLFYGDGLWDPTVTPKKPELVWADFFDLPDLAGLVDLAVATGYLPLFTETASPDELDDFESRYLADGAEWLLRHPGHPGAANVRAGTEDHRRRWLHGYRGAFGFAYLTLGRPAA</sequence>
<name>A0ABV8M2D8_9ACTN</name>
<dbReference type="CDD" id="cd02440">
    <property type="entry name" value="AdoMet_MTases"/>
    <property type="match status" value="1"/>
</dbReference>
<dbReference type="RefSeq" id="WP_253760574.1">
    <property type="nucleotide sequence ID" value="NZ_JAMZDZ010000001.1"/>
</dbReference>
<accession>A0ABV8M2D8</accession>
<dbReference type="EMBL" id="JBHSAY010000033">
    <property type="protein sequence ID" value="MFC4136731.1"/>
    <property type="molecule type" value="Genomic_DNA"/>
</dbReference>
<protein>
    <submittedName>
        <fullName evidence="2">SAM-dependent methyltransferase</fullName>
        <ecNumber evidence="2">2.1.1.-</ecNumber>
    </submittedName>
</protein>
<dbReference type="SUPFAM" id="SSF53335">
    <property type="entry name" value="S-adenosyl-L-methionine-dependent methyltransferases"/>
    <property type="match status" value="1"/>
</dbReference>
<dbReference type="InterPro" id="IPR041698">
    <property type="entry name" value="Methyltransf_25"/>
</dbReference>
<keyword evidence="2" id="KW-0489">Methyltransferase</keyword>
<evidence type="ECO:0000313" key="2">
    <source>
        <dbReference type="EMBL" id="MFC4136731.1"/>
    </source>
</evidence>
<dbReference type="Proteomes" id="UP001595816">
    <property type="component" value="Unassembled WGS sequence"/>
</dbReference>
<proteinExistence type="predicted"/>
<reference evidence="3" key="1">
    <citation type="journal article" date="2019" name="Int. J. Syst. Evol. Microbiol.">
        <title>The Global Catalogue of Microorganisms (GCM) 10K type strain sequencing project: providing services to taxonomists for standard genome sequencing and annotation.</title>
        <authorList>
            <consortium name="The Broad Institute Genomics Platform"/>
            <consortium name="The Broad Institute Genome Sequencing Center for Infectious Disease"/>
            <person name="Wu L."/>
            <person name="Ma J."/>
        </authorList>
    </citation>
    <scope>NUCLEOTIDE SEQUENCE [LARGE SCALE GENOMIC DNA]</scope>
    <source>
        <strain evidence="3">CGMCC 4.7289</strain>
    </source>
</reference>